<evidence type="ECO:0000313" key="1">
    <source>
        <dbReference type="EMBL" id="JAD77914.1"/>
    </source>
</evidence>
<proteinExistence type="predicted"/>
<reference evidence="1" key="1">
    <citation type="submission" date="2014-09" db="EMBL/GenBank/DDBJ databases">
        <authorList>
            <person name="Magalhaes I.L.F."/>
            <person name="Oliveira U."/>
            <person name="Santos F.R."/>
            <person name="Vidigal T.H.D.A."/>
            <person name="Brescovit A.D."/>
            <person name="Santos A.J."/>
        </authorList>
    </citation>
    <scope>NUCLEOTIDE SEQUENCE</scope>
    <source>
        <tissue evidence="1">Shoot tissue taken approximately 20 cm above the soil surface</tissue>
    </source>
</reference>
<reference evidence="1" key="2">
    <citation type="journal article" date="2015" name="Data Brief">
        <title>Shoot transcriptome of the giant reed, Arundo donax.</title>
        <authorList>
            <person name="Barrero R.A."/>
            <person name="Guerrero F.D."/>
            <person name="Moolhuijzen P."/>
            <person name="Goolsby J.A."/>
            <person name="Tidwell J."/>
            <person name="Bellgard S.E."/>
            <person name="Bellgard M.I."/>
        </authorList>
    </citation>
    <scope>NUCLEOTIDE SEQUENCE</scope>
    <source>
        <tissue evidence="1">Shoot tissue taken approximately 20 cm above the soil surface</tissue>
    </source>
</reference>
<dbReference type="EMBL" id="GBRH01219981">
    <property type="protein sequence ID" value="JAD77914.1"/>
    <property type="molecule type" value="Transcribed_RNA"/>
</dbReference>
<protein>
    <submittedName>
        <fullName evidence="1">Uncharacterized protein</fullName>
    </submittedName>
</protein>
<accession>A0A0A9CNL2</accession>
<dbReference type="AlphaFoldDB" id="A0A0A9CNL2"/>
<name>A0A0A9CNL2_ARUDO</name>
<organism evidence="1">
    <name type="scientific">Arundo donax</name>
    <name type="common">Giant reed</name>
    <name type="synonym">Donax arundinaceus</name>
    <dbReference type="NCBI Taxonomy" id="35708"/>
    <lineage>
        <taxon>Eukaryota</taxon>
        <taxon>Viridiplantae</taxon>
        <taxon>Streptophyta</taxon>
        <taxon>Embryophyta</taxon>
        <taxon>Tracheophyta</taxon>
        <taxon>Spermatophyta</taxon>
        <taxon>Magnoliopsida</taxon>
        <taxon>Liliopsida</taxon>
        <taxon>Poales</taxon>
        <taxon>Poaceae</taxon>
        <taxon>PACMAD clade</taxon>
        <taxon>Arundinoideae</taxon>
        <taxon>Arundineae</taxon>
        <taxon>Arundo</taxon>
    </lineage>
</organism>
<sequence>MEYHPSLSMCWQSSTIITLKCEEAGTSQAFMSKAATLDLQSSLEASTSTTALLLPENMAKHSSQCPHGLFLPGEWQFSAAANILAADVLPTPCGPWKR</sequence>